<dbReference type="InterPro" id="IPR054189">
    <property type="entry name" value="DUF6894"/>
</dbReference>
<dbReference type="OrthoDB" id="8242967at2"/>
<dbReference type="EMBL" id="CP029426">
    <property type="protein sequence ID" value="AWM02723.1"/>
    <property type="molecule type" value="Genomic_DNA"/>
</dbReference>
<dbReference type="Proteomes" id="UP000215884">
    <property type="component" value="Chromosome"/>
</dbReference>
<dbReference type="RefSeq" id="WP_094891169.1">
    <property type="nucleotide sequence ID" value="NZ_CP029426.2"/>
</dbReference>
<keyword evidence="3" id="KW-1185">Reference proteome</keyword>
<reference evidence="2 3" key="1">
    <citation type="journal article" date="2017" name="Syst. Appl. Microbiol.">
        <title>Soybeans inoculated with root zone soils of Canadian native legumes harbour diverse and novel Bradyrhizobium spp. that possess agricultural potential.</title>
        <authorList>
            <person name="Bromfield E.S.P."/>
            <person name="Cloutier S."/>
            <person name="Tambong J.T."/>
            <person name="Tran Thi T.V."/>
        </authorList>
    </citation>
    <scope>NUCLEOTIDE SEQUENCE [LARGE SCALE GENOMIC DNA]</scope>
    <source>
        <strain evidence="2 3">39S1MB</strain>
    </source>
</reference>
<name>A0A2U8PY09_9BRAD</name>
<dbReference type="KEGG" id="brq:CIT40_23640"/>
<proteinExistence type="predicted"/>
<organism evidence="2 3">
    <name type="scientific">Bradyrhizobium amphicarpaeae</name>
    <dbReference type="NCBI Taxonomy" id="1404768"/>
    <lineage>
        <taxon>Bacteria</taxon>
        <taxon>Pseudomonadati</taxon>
        <taxon>Pseudomonadota</taxon>
        <taxon>Alphaproteobacteria</taxon>
        <taxon>Hyphomicrobiales</taxon>
        <taxon>Nitrobacteraceae</taxon>
        <taxon>Bradyrhizobium</taxon>
    </lineage>
</organism>
<accession>A0A2U8PY09</accession>
<evidence type="ECO:0000313" key="2">
    <source>
        <dbReference type="EMBL" id="AWM02723.1"/>
    </source>
</evidence>
<dbReference type="Pfam" id="PF21834">
    <property type="entry name" value="DUF6894"/>
    <property type="match status" value="1"/>
</dbReference>
<protein>
    <recommendedName>
        <fullName evidence="1">DUF6894 domain-containing protein</fullName>
    </recommendedName>
</protein>
<feature type="domain" description="DUF6894" evidence="1">
    <location>
        <begin position="4"/>
        <end position="64"/>
    </location>
</feature>
<evidence type="ECO:0000313" key="3">
    <source>
        <dbReference type="Proteomes" id="UP000215884"/>
    </source>
</evidence>
<gene>
    <name evidence="2" type="ORF">CIT40_23640</name>
</gene>
<sequence>MPNYYFDMKDGVPVRDRSGLELVSDGAAIAHSKNLADGVRRDKPKGHPDLQVVVIDESGREIHRERIYPDAT</sequence>
<evidence type="ECO:0000259" key="1">
    <source>
        <dbReference type="Pfam" id="PF21834"/>
    </source>
</evidence>
<reference evidence="2 3" key="2">
    <citation type="journal article" date="2019" name="Int. J. Syst. Evol. Microbiol.">
        <title>Description and complete genome sequence of Bradyrhizobium amphicarpaeae sp. nov., harbouring photosystem and nitrogen-fixation genes.</title>
        <authorList>
            <person name="Bromfield E.S.P."/>
            <person name="Cloutier S."/>
            <person name="Nguyen H.D.T."/>
        </authorList>
    </citation>
    <scope>NUCLEOTIDE SEQUENCE [LARGE SCALE GENOMIC DNA]</scope>
    <source>
        <strain evidence="2 3">39S1MB</strain>
    </source>
</reference>
<dbReference type="AlphaFoldDB" id="A0A2U8PY09"/>